<reference evidence="1" key="2">
    <citation type="journal article" date="2021" name="PeerJ">
        <title>Extensive microbial diversity within the chicken gut microbiome revealed by metagenomics and culture.</title>
        <authorList>
            <person name="Gilroy R."/>
            <person name="Ravi A."/>
            <person name="Getino M."/>
            <person name="Pursley I."/>
            <person name="Horton D.L."/>
            <person name="Alikhan N.F."/>
            <person name="Baker D."/>
            <person name="Gharbi K."/>
            <person name="Hall N."/>
            <person name="Watson M."/>
            <person name="Adriaenssens E.M."/>
            <person name="Foster-Nyarko E."/>
            <person name="Jarju S."/>
            <person name="Secka A."/>
            <person name="Antonio M."/>
            <person name="Oren A."/>
            <person name="Chaudhuri R.R."/>
            <person name="La Ragione R."/>
            <person name="Hildebrand F."/>
            <person name="Pallen M.J."/>
        </authorList>
    </citation>
    <scope>NUCLEOTIDE SEQUENCE</scope>
    <source>
        <strain evidence="1">13361</strain>
    </source>
</reference>
<dbReference type="NCBIfam" id="NF038110">
    <property type="entry name" value="Lys_methyl_FliB"/>
    <property type="match status" value="1"/>
</dbReference>
<keyword evidence="1" id="KW-0966">Cell projection</keyword>
<dbReference type="EMBL" id="DVFK01000040">
    <property type="protein sequence ID" value="HIQ67445.1"/>
    <property type="molecule type" value="Genomic_DNA"/>
</dbReference>
<keyword evidence="1" id="KW-0969">Cilium</keyword>
<dbReference type="Proteomes" id="UP000886796">
    <property type="component" value="Unassembled WGS sequence"/>
</dbReference>
<proteinExistence type="predicted"/>
<dbReference type="GO" id="GO:0032259">
    <property type="term" value="P:methylation"/>
    <property type="evidence" value="ECO:0007669"/>
    <property type="project" value="UniProtKB-KW"/>
</dbReference>
<reference evidence="1" key="1">
    <citation type="submission" date="2020-10" db="EMBL/GenBank/DDBJ databases">
        <authorList>
            <person name="Gilroy R."/>
        </authorList>
    </citation>
    <scope>NUCLEOTIDE SEQUENCE</scope>
    <source>
        <strain evidence="1">13361</strain>
    </source>
</reference>
<dbReference type="GO" id="GO:0008168">
    <property type="term" value="F:methyltransferase activity"/>
    <property type="evidence" value="ECO:0007669"/>
    <property type="project" value="UniProtKB-KW"/>
</dbReference>
<name>A0A9D1CLL1_9FIRM</name>
<keyword evidence="1" id="KW-0282">Flagellum</keyword>
<gene>
    <name evidence="1" type="primary">fliB</name>
    <name evidence="1" type="ORF">IAB74_02910</name>
</gene>
<dbReference type="EC" id="2.1.1.-" evidence="1"/>
<evidence type="ECO:0000313" key="1">
    <source>
        <dbReference type="EMBL" id="HIQ67445.1"/>
    </source>
</evidence>
<evidence type="ECO:0000313" key="2">
    <source>
        <dbReference type="Proteomes" id="UP000886796"/>
    </source>
</evidence>
<accession>A0A9D1CLL1</accession>
<organism evidence="1 2">
    <name type="scientific">Candidatus Faecousia excrementigallinarum</name>
    <dbReference type="NCBI Taxonomy" id="2840806"/>
    <lineage>
        <taxon>Bacteria</taxon>
        <taxon>Bacillati</taxon>
        <taxon>Bacillota</taxon>
        <taxon>Clostridia</taxon>
        <taxon>Eubacteriales</taxon>
        <taxon>Oscillospiraceae</taxon>
        <taxon>Faecousia</taxon>
    </lineage>
</organism>
<protein>
    <submittedName>
        <fullName evidence="1">Flagellin lysine-N-methylase</fullName>
        <ecNumber evidence="1">2.1.1.-</ecNumber>
    </submittedName>
</protein>
<keyword evidence="1" id="KW-0489">Methyltransferase</keyword>
<keyword evidence="1" id="KW-0808">Transferase</keyword>
<sequence>MEIFTPAYYEKFRCLAGACPDSCCQEWDVDVDTASAAYYRSLPGELGDRLRQVLTDTPEGTVMALEEGRCPMWRKDGLCEIQKQLGENGLCQVCKIFPRLRHDYGSFAELGLELSCPEAARLILGETSSCLKAGEEPGAPENPEYLPEDMETLRNSRRAFLEFLDAETCPMPQSLGVLLLYAHQVQGELDGEEPEPLDWKACLEGAKRYAAPQTRPLQPFFLGLEILTPGWKRRLEAPAQPPKWQPEHRALLRYLVQRYWLQAVSDLDLVCRVKLMVSLCLLTASLGGDLLPTAQLMSKEIENSWENIDAILEAAYDTPALTDANLLGLLSLR</sequence>
<comment type="caution">
    <text evidence="1">The sequence shown here is derived from an EMBL/GenBank/DDBJ whole genome shotgun (WGS) entry which is preliminary data.</text>
</comment>
<dbReference type="AlphaFoldDB" id="A0A9D1CLL1"/>